<feature type="region of interest" description="Disordered" evidence="1">
    <location>
        <begin position="67"/>
        <end position="155"/>
    </location>
</feature>
<feature type="compositionally biased region" description="Basic residues" evidence="1">
    <location>
        <begin position="279"/>
        <end position="291"/>
    </location>
</feature>
<feature type="compositionally biased region" description="Polar residues" evidence="1">
    <location>
        <begin position="266"/>
        <end position="275"/>
    </location>
</feature>
<feature type="region of interest" description="Disordered" evidence="1">
    <location>
        <begin position="241"/>
        <end position="296"/>
    </location>
</feature>
<accession>A0A9K3LPI3</accession>
<gene>
    <name evidence="2" type="ORF">IV203_028385</name>
</gene>
<feature type="compositionally biased region" description="Basic and acidic residues" evidence="1">
    <location>
        <begin position="31"/>
        <end position="42"/>
    </location>
</feature>
<protein>
    <submittedName>
        <fullName evidence="2">Uncharacterized protein</fullName>
    </submittedName>
</protein>
<evidence type="ECO:0000313" key="2">
    <source>
        <dbReference type="EMBL" id="KAG7365715.1"/>
    </source>
</evidence>
<reference evidence="2" key="1">
    <citation type="journal article" date="2021" name="Sci. Rep.">
        <title>Diploid genomic architecture of Nitzschia inconspicua, an elite biomass production diatom.</title>
        <authorList>
            <person name="Oliver A."/>
            <person name="Podell S."/>
            <person name="Pinowska A."/>
            <person name="Traller J.C."/>
            <person name="Smith S.R."/>
            <person name="McClure R."/>
            <person name="Beliaev A."/>
            <person name="Bohutskyi P."/>
            <person name="Hill E.A."/>
            <person name="Rabines A."/>
            <person name="Zheng H."/>
            <person name="Allen L.Z."/>
            <person name="Kuo A."/>
            <person name="Grigoriev I.V."/>
            <person name="Allen A.E."/>
            <person name="Hazlebeck D."/>
            <person name="Allen E.E."/>
        </authorList>
    </citation>
    <scope>NUCLEOTIDE SEQUENCE</scope>
    <source>
        <strain evidence="2">Hildebrandi</strain>
    </source>
</reference>
<dbReference type="AlphaFoldDB" id="A0A9K3LPI3"/>
<dbReference type="Proteomes" id="UP000693970">
    <property type="component" value="Unassembled WGS sequence"/>
</dbReference>
<evidence type="ECO:0000313" key="3">
    <source>
        <dbReference type="Proteomes" id="UP000693970"/>
    </source>
</evidence>
<proteinExistence type="predicted"/>
<feature type="region of interest" description="Disordered" evidence="1">
    <location>
        <begin position="196"/>
        <end position="222"/>
    </location>
</feature>
<name>A0A9K3LPI3_9STRA</name>
<keyword evidence="3" id="KW-1185">Reference proteome</keyword>
<feature type="region of interest" description="Disordered" evidence="1">
    <location>
        <begin position="22"/>
        <end position="42"/>
    </location>
</feature>
<dbReference type="EMBL" id="JAGRRH010000007">
    <property type="protein sequence ID" value="KAG7365715.1"/>
    <property type="molecule type" value="Genomic_DNA"/>
</dbReference>
<feature type="compositionally biased region" description="Low complexity" evidence="1">
    <location>
        <begin position="115"/>
        <end position="135"/>
    </location>
</feature>
<feature type="compositionally biased region" description="Polar residues" evidence="1">
    <location>
        <begin position="196"/>
        <end position="205"/>
    </location>
</feature>
<sequence length="306" mass="32613">MVDNQKSCNLYDQGCDAATVSTTSVDWGNDTDNHHRGSFLGRKDKGRTIDVIVIVIACDQTSKCQADIGIDGKPRGVTKGSSVRHKKHNSLGASPFRRRGSGQHSLAASASASPGRITASRSGSGSSSGGIFRTTSHQEGESPSVVSSTYPSLPPSMLRRDDLTDFSQDNINPFIKDMPSALSGQDGIDLTLPSMSGRGQRQTSARDVGIAGSSVDTTKKYPSPQSLVEEAMQSTAKVVPTAAGSTGGRFPHIFGHRRTRTPTRPAGTNASSSVSVGHPNHHHHHHHHRRINSMDQFDGCCGNQDY</sequence>
<reference evidence="2" key="2">
    <citation type="submission" date="2021-04" db="EMBL/GenBank/DDBJ databases">
        <authorList>
            <person name="Podell S."/>
        </authorList>
    </citation>
    <scope>NUCLEOTIDE SEQUENCE</scope>
    <source>
        <strain evidence="2">Hildebrandi</strain>
    </source>
</reference>
<feature type="compositionally biased region" description="Polar residues" evidence="1">
    <location>
        <begin position="102"/>
        <end position="112"/>
    </location>
</feature>
<organism evidence="2 3">
    <name type="scientific">Nitzschia inconspicua</name>
    <dbReference type="NCBI Taxonomy" id="303405"/>
    <lineage>
        <taxon>Eukaryota</taxon>
        <taxon>Sar</taxon>
        <taxon>Stramenopiles</taxon>
        <taxon>Ochrophyta</taxon>
        <taxon>Bacillariophyta</taxon>
        <taxon>Bacillariophyceae</taxon>
        <taxon>Bacillariophycidae</taxon>
        <taxon>Bacillariales</taxon>
        <taxon>Bacillariaceae</taxon>
        <taxon>Nitzschia</taxon>
    </lineage>
</organism>
<evidence type="ECO:0000256" key="1">
    <source>
        <dbReference type="SAM" id="MobiDB-lite"/>
    </source>
</evidence>
<comment type="caution">
    <text evidence="2">The sequence shown here is derived from an EMBL/GenBank/DDBJ whole genome shotgun (WGS) entry which is preliminary data.</text>
</comment>